<dbReference type="Proteomes" id="UP000694050">
    <property type="component" value="Unassembled WGS sequence"/>
</dbReference>
<organism evidence="3 4">
    <name type="scientific">Fusarium oxysporum f. sp. rapae</name>
    <dbReference type="NCBI Taxonomy" id="485398"/>
    <lineage>
        <taxon>Eukaryota</taxon>
        <taxon>Fungi</taxon>
        <taxon>Dikarya</taxon>
        <taxon>Ascomycota</taxon>
        <taxon>Pezizomycotina</taxon>
        <taxon>Sordariomycetes</taxon>
        <taxon>Hypocreomycetidae</taxon>
        <taxon>Hypocreales</taxon>
        <taxon>Nectriaceae</taxon>
        <taxon>Fusarium</taxon>
        <taxon>Fusarium oxysporum species complex</taxon>
    </lineage>
</organism>
<feature type="chain" id="PRO_5035239478" evidence="2">
    <location>
        <begin position="23"/>
        <end position="84"/>
    </location>
</feature>
<dbReference type="InterPro" id="IPR021858">
    <property type="entry name" value="Fun_TF"/>
</dbReference>
<reference evidence="3" key="1">
    <citation type="submission" date="2021-04" db="EMBL/GenBank/DDBJ databases">
        <title>First draft genome resource for Brassicaceae pathogens Fusarium oxysporum f. sp. raphani and Fusarium oxysporum f. sp. rapae.</title>
        <authorList>
            <person name="Asai S."/>
        </authorList>
    </citation>
    <scope>NUCLEOTIDE SEQUENCE</scope>
    <source>
        <strain evidence="3">Tf1208</strain>
    </source>
</reference>
<proteinExistence type="predicted"/>
<evidence type="ECO:0000313" key="3">
    <source>
        <dbReference type="EMBL" id="KAG7421911.1"/>
    </source>
</evidence>
<keyword evidence="2" id="KW-0732">Signal</keyword>
<name>A0A8J5UFZ6_FUSOX</name>
<gene>
    <name evidence="3" type="ORF">Forpe1208_v001910</name>
</gene>
<dbReference type="AlphaFoldDB" id="A0A8J5UFZ6"/>
<dbReference type="EMBL" id="JAELUQ010000001">
    <property type="protein sequence ID" value="KAG7421911.1"/>
    <property type="molecule type" value="Genomic_DNA"/>
</dbReference>
<keyword evidence="1" id="KW-0539">Nucleus</keyword>
<protein>
    <submittedName>
        <fullName evidence="3">Uncharacterized protein</fullName>
    </submittedName>
</protein>
<dbReference type="Pfam" id="PF11951">
    <property type="entry name" value="Fungal_trans_2"/>
    <property type="match status" value="1"/>
</dbReference>
<evidence type="ECO:0000313" key="4">
    <source>
        <dbReference type="Proteomes" id="UP000694050"/>
    </source>
</evidence>
<evidence type="ECO:0000256" key="1">
    <source>
        <dbReference type="ARBA" id="ARBA00023242"/>
    </source>
</evidence>
<accession>A0A8J5UFZ6</accession>
<evidence type="ECO:0000256" key="2">
    <source>
        <dbReference type="SAM" id="SignalP"/>
    </source>
</evidence>
<comment type="caution">
    <text evidence="3">The sequence shown here is derived from an EMBL/GenBank/DDBJ whole genome shotgun (WGS) entry which is preliminary data.</text>
</comment>
<feature type="signal peptide" evidence="2">
    <location>
        <begin position="1"/>
        <end position="22"/>
    </location>
</feature>
<sequence length="84" mass="9453">MVAGQFSLRSIMWPFFMAGVLARQEDETICTEAVLKLGPLKTFGSAKEALSLLERAWVARDEISQDNWRLLDCFGGEDRFGLLV</sequence>